<accession>A0A1T4YT90</accession>
<evidence type="ECO:0000259" key="1">
    <source>
        <dbReference type="SMART" id="SM00849"/>
    </source>
</evidence>
<dbReference type="PANTHER" id="PTHR42951">
    <property type="entry name" value="METALLO-BETA-LACTAMASE DOMAIN-CONTAINING"/>
    <property type="match status" value="1"/>
</dbReference>
<dbReference type="InterPro" id="IPR050855">
    <property type="entry name" value="NDM-1-like"/>
</dbReference>
<dbReference type="Gene3D" id="3.60.15.10">
    <property type="entry name" value="Ribonuclease Z/Hydroxyacylglutathione hydrolase-like"/>
    <property type="match status" value="1"/>
</dbReference>
<reference evidence="3" key="1">
    <citation type="submission" date="2017-02" db="EMBL/GenBank/DDBJ databases">
        <authorList>
            <person name="Varghese N."/>
            <person name="Submissions S."/>
        </authorList>
    </citation>
    <scope>NUCLEOTIDE SEQUENCE [LARGE SCALE GENOMIC DNA]</scope>
    <source>
        <strain evidence="3">9H-4</strain>
    </source>
</reference>
<dbReference type="InterPro" id="IPR001279">
    <property type="entry name" value="Metallo-B-lactamas"/>
</dbReference>
<dbReference type="RefSeq" id="WP_078698769.1">
    <property type="nucleotide sequence ID" value="NZ_LT796768.1"/>
</dbReference>
<feature type="domain" description="Metallo-beta-lactamase" evidence="1">
    <location>
        <begin position="24"/>
        <end position="209"/>
    </location>
</feature>
<dbReference type="EMBL" id="LT796768">
    <property type="protein sequence ID" value="SKB04491.1"/>
    <property type="molecule type" value="Genomic_DNA"/>
</dbReference>
<name>A0A1T4YT90_9ACTN</name>
<gene>
    <name evidence="2" type="ORF">SAMN06295964_0588</name>
</gene>
<dbReference type="PANTHER" id="PTHR42951:SF14">
    <property type="entry name" value="METALLO-BETA-LACTAMASE SUPERFAMILY PROTEIN"/>
    <property type="match status" value="1"/>
</dbReference>
<protein>
    <submittedName>
        <fullName evidence="2">Glyoxylase, beta-lactamase superfamily II</fullName>
    </submittedName>
</protein>
<dbReference type="STRING" id="1736691.SAMN06295964_0588"/>
<evidence type="ECO:0000313" key="2">
    <source>
        <dbReference type="EMBL" id="SKB04491.1"/>
    </source>
</evidence>
<proteinExistence type="predicted"/>
<dbReference type="SUPFAM" id="SSF56281">
    <property type="entry name" value="Metallo-hydrolase/oxidoreductase"/>
    <property type="match status" value="1"/>
</dbReference>
<dbReference type="Pfam" id="PF00753">
    <property type="entry name" value="Lactamase_B"/>
    <property type="match status" value="1"/>
</dbReference>
<dbReference type="InterPro" id="IPR036866">
    <property type="entry name" value="RibonucZ/Hydroxyglut_hydro"/>
</dbReference>
<dbReference type="OrthoDB" id="2273115at2"/>
<dbReference type="CDD" id="cd07739">
    <property type="entry name" value="metallo-hydrolase-like_MBL-fold"/>
    <property type="match status" value="1"/>
</dbReference>
<keyword evidence="3" id="KW-1185">Reference proteome</keyword>
<sequence>MTELTIDVYTSPSFELANGGLFSPTTSTLVLGPTEALLVDTQYLPEHVEEVRRRIEASGRTLTTIFITHAHYDHFFGLETLLKSFPNAKAIATAAVASEAASGLEDNREAARDFFSGAAVDTTVVPAAFEGDSFTVDGEEVRIVELPQADIHPTAALHIPSIGAVIAGDAIYNGVNPFLAASTVEEWPRWIESTDIIAALEPTLVVAGHKRPELADDPKAIGETKAYLNAFIEGHEQFDSTRDLVGHMQAKFPDHDNPSALLLSAALAMKAKKRLNHG</sequence>
<organism evidence="2 3">
    <name type="scientific">Aeromicrobium choanae</name>
    <dbReference type="NCBI Taxonomy" id="1736691"/>
    <lineage>
        <taxon>Bacteria</taxon>
        <taxon>Bacillati</taxon>
        <taxon>Actinomycetota</taxon>
        <taxon>Actinomycetes</taxon>
        <taxon>Propionibacteriales</taxon>
        <taxon>Nocardioidaceae</taxon>
        <taxon>Aeromicrobium</taxon>
    </lineage>
</organism>
<dbReference type="Proteomes" id="UP000191040">
    <property type="component" value="Chromosome I"/>
</dbReference>
<evidence type="ECO:0000313" key="3">
    <source>
        <dbReference type="Proteomes" id="UP000191040"/>
    </source>
</evidence>
<dbReference type="AlphaFoldDB" id="A0A1T4YT90"/>
<dbReference type="SMART" id="SM00849">
    <property type="entry name" value="Lactamase_B"/>
    <property type="match status" value="1"/>
</dbReference>